<dbReference type="EMBL" id="AP015039">
    <property type="protein sequence ID" value="BAT89877.1"/>
    <property type="molecule type" value="Genomic_DNA"/>
</dbReference>
<dbReference type="InterPro" id="IPR013535">
    <property type="entry name" value="PUL_dom"/>
</dbReference>
<accession>A0A0S3SAP5</accession>
<evidence type="ECO:0000259" key="1">
    <source>
        <dbReference type="PROSITE" id="PS51396"/>
    </source>
</evidence>
<dbReference type="PROSITE" id="PS51396">
    <property type="entry name" value="PUL"/>
    <property type="match status" value="1"/>
</dbReference>
<name>A0A0S3SAP5_PHAAN</name>
<dbReference type="InterPro" id="IPR011989">
    <property type="entry name" value="ARM-like"/>
</dbReference>
<reference evidence="2 3" key="1">
    <citation type="journal article" date="2015" name="Sci. Rep.">
        <title>The power of single molecule real-time sequencing technology in the de novo assembly of a eukaryotic genome.</title>
        <authorList>
            <person name="Sakai H."/>
            <person name="Naito K."/>
            <person name="Ogiso-Tanaka E."/>
            <person name="Takahashi Y."/>
            <person name="Iseki K."/>
            <person name="Muto C."/>
            <person name="Satou K."/>
            <person name="Teruya K."/>
            <person name="Shiroma A."/>
            <person name="Shimoji M."/>
            <person name="Hirano T."/>
            <person name="Itoh T."/>
            <person name="Kaga A."/>
            <person name="Tomooka N."/>
        </authorList>
    </citation>
    <scope>NUCLEOTIDE SEQUENCE [LARGE SCALE GENOMIC DNA]</scope>
    <source>
        <strain evidence="3">cv. Shumari</strain>
    </source>
</reference>
<dbReference type="Pfam" id="PF08324">
    <property type="entry name" value="PUL"/>
    <property type="match status" value="1"/>
</dbReference>
<sequence length="126" mass="14243">MQEKQNLSLTELNVSRLGAIVKILKDTSHYHSSKFADSDIDLLLNLLRSWPIAMIFPVIDIIRMIVLHPDGAILLNKHFEAENDIIVEVIKKVTVSPTIPANLLTSIRAVTNLFRNSCYSIIIIHK</sequence>
<protein>
    <recommendedName>
        <fullName evidence="1">PUL domain-containing protein</fullName>
    </recommendedName>
</protein>
<feature type="domain" description="PUL" evidence="1">
    <location>
        <begin position="1"/>
        <end position="126"/>
    </location>
</feature>
<evidence type="ECO:0000313" key="3">
    <source>
        <dbReference type="Proteomes" id="UP000291084"/>
    </source>
</evidence>
<proteinExistence type="predicted"/>
<gene>
    <name evidence="2" type="primary">Vigan.06G099500</name>
    <name evidence="2" type="ORF">VIGAN_06099500</name>
</gene>
<organism evidence="2 3">
    <name type="scientific">Vigna angularis var. angularis</name>
    <dbReference type="NCBI Taxonomy" id="157739"/>
    <lineage>
        <taxon>Eukaryota</taxon>
        <taxon>Viridiplantae</taxon>
        <taxon>Streptophyta</taxon>
        <taxon>Embryophyta</taxon>
        <taxon>Tracheophyta</taxon>
        <taxon>Spermatophyta</taxon>
        <taxon>Magnoliopsida</taxon>
        <taxon>eudicotyledons</taxon>
        <taxon>Gunneridae</taxon>
        <taxon>Pentapetalae</taxon>
        <taxon>rosids</taxon>
        <taxon>fabids</taxon>
        <taxon>Fabales</taxon>
        <taxon>Fabaceae</taxon>
        <taxon>Papilionoideae</taxon>
        <taxon>50 kb inversion clade</taxon>
        <taxon>NPAAA clade</taxon>
        <taxon>indigoferoid/millettioid clade</taxon>
        <taxon>Phaseoleae</taxon>
        <taxon>Vigna</taxon>
    </lineage>
</organism>
<dbReference type="Gene3D" id="1.25.10.10">
    <property type="entry name" value="Leucine-rich Repeat Variant"/>
    <property type="match status" value="1"/>
</dbReference>
<keyword evidence="3" id="KW-1185">Reference proteome</keyword>
<dbReference type="AlphaFoldDB" id="A0A0S3SAP5"/>
<evidence type="ECO:0000313" key="2">
    <source>
        <dbReference type="EMBL" id="BAT89877.1"/>
    </source>
</evidence>
<dbReference type="Proteomes" id="UP000291084">
    <property type="component" value="Chromosome 6"/>
</dbReference>